<protein>
    <submittedName>
        <fullName evidence="1">Uncharacterized protein</fullName>
    </submittedName>
</protein>
<evidence type="ECO:0000313" key="1">
    <source>
        <dbReference type="EMBL" id="CAG6743922.1"/>
    </source>
</evidence>
<sequence>MIMLLCIIVLYDHVLFSLPWLFFRQHQTYHQIPCLVDVSLSSHPTVVFQLKKFTFSFFHVSLMSLKDPPSTAHVTNMQHEEFLLHVSYVQRKCQIRHLFFHKISHILWQGRRSVYDKMINNYDRQNISHIWEFSF</sequence>
<proteinExistence type="predicted"/>
<accession>A0A8D9E841</accession>
<reference evidence="1" key="1">
    <citation type="submission" date="2021-05" db="EMBL/GenBank/DDBJ databases">
        <authorList>
            <person name="Alioto T."/>
            <person name="Alioto T."/>
            <person name="Gomez Garrido J."/>
        </authorList>
    </citation>
    <scope>NUCLEOTIDE SEQUENCE</scope>
</reference>
<organism evidence="1">
    <name type="scientific">Cacopsylla melanoneura</name>
    <dbReference type="NCBI Taxonomy" id="428564"/>
    <lineage>
        <taxon>Eukaryota</taxon>
        <taxon>Metazoa</taxon>
        <taxon>Ecdysozoa</taxon>
        <taxon>Arthropoda</taxon>
        <taxon>Hexapoda</taxon>
        <taxon>Insecta</taxon>
        <taxon>Pterygota</taxon>
        <taxon>Neoptera</taxon>
        <taxon>Paraneoptera</taxon>
        <taxon>Hemiptera</taxon>
        <taxon>Sternorrhyncha</taxon>
        <taxon>Psylloidea</taxon>
        <taxon>Psyllidae</taxon>
        <taxon>Psyllinae</taxon>
        <taxon>Cacopsylla</taxon>
    </lineage>
</organism>
<dbReference type="EMBL" id="HBUF01456373">
    <property type="protein sequence ID" value="CAG6743922.1"/>
    <property type="molecule type" value="Transcribed_RNA"/>
</dbReference>
<dbReference type="AlphaFoldDB" id="A0A8D9E841"/>
<dbReference type="EMBL" id="HBUF01456372">
    <property type="protein sequence ID" value="CAG6743921.1"/>
    <property type="molecule type" value="Transcribed_RNA"/>
</dbReference>
<name>A0A8D9E841_9HEMI</name>